<protein>
    <submittedName>
        <fullName evidence="2">Aklanonic acid methyltransferase DauC</fullName>
        <ecNumber evidence="2">2.1.1.288</ecNumber>
    </submittedName>
</protein>
<evidence type="ECO:0000313" key="2">
    <source>
        <dbReference type="EMBL" id="OWK28467.1"/>
    </source>
</evidence>
<dbReference type="InterPro" id="IPR029063">
    <property type="entry name" value="SAM-dependent_MTases_sf"/>
</dbReference>
<dbReference type="Pfam" id="PF08241">
    <property type="entry name" value="Methyltransf_11"/>
    <property type="match status" value="1"/>
</dbReference>
<name>A0A245ZFE0_9SPHN</name>
<dbReference type="OrthoDB" id="9777830at2"/>
<dbReference type="GO" id="GO:0032259">
    <property type="term" value="P:methylation"/>
    <property type="evidence" value="ECO:0007669"/>
    <property type="project" value="UniProtKB-KW"/>
</dbReference>
<dbReference type="PANTHER" id="PTHR42912:SF80">
    <property type="entry name" value="METHYLTRANSFERASE DOMAIN-CONTAINING PROTEIN"/>
    <property type="match status" value="1"/>
</dbReference>
<sequence length="219" mass="24341">MATQMSTAGVTRAYDRWAPIYDLVFGAVFRRGRSDAIVAAERVGGRIIEVGVGTGISLPQYARSSRIVAVDLSDAMLNKARARVREQHLSNVELVTVGDAENLQFADNSFDVVVAQYVVTACPHPERALDEFVRICRAGGEIIITTRVGAGQGLRGTIERTLMPLTSRLGFRTEFPWSRYEAWAAHRIDVHLLENRPLPPLGHFSLVRYQKISPEDHAR</sequence>
<evidence type="ECO:0000259" key="1">
    <source>
        <dbReference type="Pfam" id="PF08241"/>
    </source>
</evidence>
<accession>A0A245ZFE0</accession>
<comment type="caution">
    <text evidence="2">The sequence shown here is derived from an EMBL/GenBank/DDBJ whole genome shotgun (WGS) entry which is preliminary data.</text>
</comment>
<gene>
    <name evidence="2" type="primary">dauC</name>
    <name evidence="2" type="ORF">SPMU_27270</name>
</gene>
<dbReference type="AlphaFoldDB" id="A0A245ZFE0"/>
<keyword evidence="3" id="KW-1185">Reference proteome</keyword>
<feature type="domain" description="Methyltransferase type 11" evidence="1">
    <location>
        <begin position="49"/>
        <end position="144"/>
    </location>
</feature>
<dbReference type="Gene3D" id="3.40.50.150">
    <property type="entry name" value="Vaccinia Virus protein VP39"/>
    <property type="match status" value="1"/>
</dbReference>
<dbReference type="CDD" id="cd02440">
    <property type="entry name" value="AdoMet_MTases"/>
    <property type="match status" value="1"/>
</dbReference>
<dbReference type="EMBL" id="NBBJ01000005">
    <property type="protein sequence ID" value="OWK28467.1"/>
    <property type="molecule type" value="Genomic_DNA"/>
</dbReference>
<keyword evidence="2" id="KW-0489">Methyltransferase</keyword>
<reference evidence="2 3" key="1">
    <citation type="submission" date="2017-03" db="EMBL/GenBank/DDBJ databases">
        <title>Genome sequence of Sphingomonas mucosissima DSM 17494.</title>
        <authorList>
            <person name="Poehlein A."/>
            <person name="Wuebbeler J.H."/>
            <person name="Steinbuechel A."/>
            <person name="Daniel R."/>
        </authorList>
    </citation>
    <scope>NUCLEOTIDE SEQUENCE [LARGE SCALE GENOMIC DNA]</scope>
    <source>
        <strain evidence="2 3">DSM 17494</strain>
    </source>
</reference>
<dbReference type="InterPro" id="IPR050508">
    <property type="entry name" value="Methyltransf_Superfamily"/>
</dbReference>
<dbReference type="Proteomes" id="UP000197783">
    <property type="component" value="Unassembled WGS sequence"/>
</dbReference>
<evidence type="ECO:0000313" key="3">
    <source>
        <dbReference type="Proteomes" id="UP000197783"/>
    </source>
</evidence>
<dbReference type="InterPro" id="IPR013216">
    <property type="entry name" value="Methyltransf_11"/>
</dbReference>
<dbReference type="GO" id="GO:0008757">
    <property type="term" value="F:S-adenosylmethionine-dependent methyltransferase activity"/>
    <property type="evidence" value="ECO:0007669"/>
    <property type="project" value="InterPro"/>
</dbReference>
<dbReference type="SUPFAM" id="SSF53335">
    <property type="entry name" value="S-adenosyl-L-methionine-dependent methyltransferases"/>
    <property type="match status" value="1"/>
</dbReference>
<keyword evidence="2" id="KW-0808">Transferase</keyword>
<dbReference type="PANTHER" id="PTHR42912">
    <property type="entry name" value="METHYLTRANSFERASE"/>
    <property type="match status" value="1"/>
</dbReference>
<organism evidence="2 3">
    <name type="scientific">Sphingomonas mucosissima</name>
    <dbReference type="NCBI Taxonomy" id="370959"/>
    <lineage>
        <taxon>Bacteria</taxon>
        <taxon>Pseudomonadati</taxon>
        <taxon>Pseudomonadota</taxon>
        <taxon>Alphaproteobacteria</taxon>
        <taxon>Sphingomonadales</taxon>
        <taxon>Sphingomonadaceae</taxon>
        <taxon>Sphingomonas</taxon>
    </lineage>
</organism>
<proteinExistence type="predicted"/>
<dbReference type="EC" id="2.1.1.288" evidence="2"/>